<dbReference type="EMBL" id="JAKUCV010003328">
    <property type="protein sequence ID" value="KAJ4839403.1"/>
    <property type="molecule type" value="Genomic_DNA"/>
</dbReference>
<dbReference type="SUPFAM" id="SSF81901">
    <property type="entry name" value="HCP-like"/>
    <property type="match status" value="1"/>
</dbReference>
<dbReference type="PANTHER" id="PTHR33784">
    <property type="entry name" value="OS05G0482100 PROTEIN"/>
    <property type="match status" value="1"/>
</dbReference>
<dbReference type="InterPro" id="IPR040338">
    <property type="entry name" value="At1g67623-like"/>
</dbReference>
<proteinExistence type="predicted"/>
<dbReference type="Pfam" id="PF23310">
    <property type="entry name" value="TPR_27"/>
    <property type="match status" value="1"/>
</dbReference>
<evidence type="ECO:0000313" key="2">
    <source>
        <dbReference type="EMBL" id="KAJ4839403.1"/>
    </source>
</evidence>
<dbReference type="InterPro" id="IPR057136">
    <property type="entry name" value="At2g35280_TPR_dom"/>
</dbReference>
<gene>
    <name evidence="2" type="ORF">Tsubulata_016858</name>
</gene>
<evidence type="ECO:0000259" key="1">
    <source>
        <dbReference type="PROSITE" id="PS50181"/>
    </source>
</evidence>
<dbReference type="PANTHER" id="PTHR33784:SF10">
    <property type="entry name" value="F-BOX PROTEIN"/>
    <property type="match status" value="1"/>
</dbReference>
<feature type="non-terminal residue" evidence="2">
    <location>
        <position position="243"/>
    </location>
</feature>
<accession>A0A9Q0FWX9</accession>
<feature type="domain" description="F-box" evidence="1">
    <location>
        <begin position="24"/>
        <end position="73"/>
    </location>
</feature>
<dbReference type="Proteomes" id="UP001141552">
    <property type="component" value="Unassembled WGS sequence"/>
</dbReference>
<dbReference type="OrthoDB" id="814840at2759"/>
<reference evidence="2" key="2">
    <citation type="journal article" date="2023" name="Plants (Basel)">
        <title>Annotation of the Turnera subulata (Passifloraceae) Draft Genome Reveals the S-Locus Evolved after the Divergence of Turneroideae from Passifloroideae in a Stepwise Manner.</title>
        <authorList>
            <person name="Henning P.M."/>
            <person name="Roalson E.H."/>
            <person name="Mir W."/>
            <person name="McCubbin A.G."/>
            <person name="Shore J.S."/>
        </authorList>
    </citation>
    <scope>NUCLEOTIDE SEQUENCE</scope>
    <source>
        <strain evidence="2">F60SS</strain>
    </source>
</reference>
<keyword evidence="3" id="KW-1185">Reference proteome</keyword>
<name>A0A9Q0FWX9_9ROSI</name>
<dbReference type="PROSITE" id="PS50181">
    <property type="entry name" value="FBOX"/>
    <property type="match status" value="1"/>
</dbReference>
<protein>
    <recommendedName>
        <fullName evidence="1">F-box domain-containing protein</fullName>
    </recommendedName>
</protein>
<comment type="caution">
    <text evidence="2">The sequence shown here is derived from an EMBL/GenBank/DDBJ whole genome shotgun (WGS) entry which is preliminary data.</text>
</comment>
<evidence type="ECO:0000313" key="3">
    <source>
        <dbReference type="Proteomes" id="UP001141552"/>
    </source>
</evidence>
<sequence>MDYNILVSSSPPLDKKKGIRKSRKTKFKDIPKDVLKKIVAQLASKSFIDFMNAKQTSKEFLEVANDKYVLQHVNVREFEPISWFHNEKAIKFLNSCKECENPEALFKLGMVEFFNERKVESGLQLLKKAAKKGHVGAIYVSGIILICYGGQLKEEGIGLLSTCKSLRSRLVECRKDAKQIISNIWINNYIESSRNDQKEATCNCNGGRRSTAWNMDDHVDPNSLCDGCLWNLEARKFCNMLRT</sequence>
<organism evidence="2 3">
    <name type="scientific">Turnera subulata</name>
    <dbReference type="NCBI Taxonomy" id="218843"/>
    <lineage>
        <taxon>Eukaryota</taxon>
        <taxon>Viridiplantae</taxon>
        <taxon>Streptophyta</taxon>
        <taxon>Embryophyta</taxon>
        <taxon>Tracheophyta</taxon>
        <taxon>Spermatophyta</taxon>
        <taxon>Magnoliopsida</taxon>
        <taxon>eudicotyledons</taxon>
        <taxon>Gunneridae</taxon>
        <taxon>Pentapetalae</taxon>
        <taxon>rosids</taxon>
        <taxon>fabids</taxon>
        <taxon>Malpighiales</taxon>
        <taxon>Passifloraceae</taxon>
        <taxon>Turnera</taxon>
    </lineage>
</organism>
<dbReference type="AlphaFoldDB" id="A0A9Q0FWX9"/>
<reference evidence="2" key="1">
    <citation type="submission" date="2022-02" db="EMBL/GenBank/DDBJ databases">
        <authorList>
            <person name="Henning P.M."/>
            <person name="McCubbin A.G."/>
            <person name="Shore J.S."/>
        </authorList>
    </citation>
    <scope>NUCLEOTIDE SEQUENCE</scope>
    <source>
        <strain evidence="2">F60SS</strain>
        <tissue evidence="2">Leaves</tissue>
    </source>
</reference>
<dbReference type="InterPro" id="IPR001810">
    <property type="entry name" value="F-box_dom"/>
</dbReference>